<reference evidence="1" key="2">
    <citation type="journal article" date="2015" name="Data Brief">
        <title>Shoot transcriptome of the giant reed, Arundo donax.</title>
        <authorList>
            <person name="Barrero R.A."/>
            <person name="Guerrero F.D."/>
            <person name="Moolhuijzen P."/>
            <person name="Goolsby J.A."/>
            <person name="Tidwell J."/>
            <person name="Bellgard S.E."/>
            <person name="Bellgard M.I."/>
        </authorList>
    </citation>
    <scope>NUCLEOTIDE SEQUENCE</scope>
    <source>
        <tissue evidence="1">Shoot tissue taken approximately 20 cm above the soil surface</tissue>
    </source>
</reference>
<dbReference type="EMBL" id="GBRH01216110">
    <property type="protein sequence ID" value="JAD81785.1"/>
    <property type="molecule type" value="Transcribed_RNA"/>
</dbReference>
<accession>A0A0A9D800</accession>
<proteinExistence type="predicted"/>
<dbReference type="AlphaFoldDB" id="A0A0A9D800"/>
<name>A0A0A9D800_ARUDO</name>
<reference evidence="1" key="1">
    <citation type="submission" date="2014-09" db="EMBL/GenBank/DDBJ databases">
        <authorList>
            <person name="Magalhaes I.L.F."/>
            <person name="Oliveira U."/>
            <person name="Santos F.R."/>
            <person name="Vidigal T.H.D.A."/>
            <person name="Brescovit A.D."/>
            <person name="Santos A.J."/>
        </authorList>
    </citation>
    <scope>NUCLEOTIDE SEQUENCE</scope>
    <source>
        <tissue evidence="1">Shoot tissue taken approximately 20 cm above the soil surface</tissue>
    </source>
</reference>
<evidence type="ECO:0000313" key="1">
    <source>
        <dbReference type="EMBL" id="JAD81785.1"/>
    </source>
</evidence>
<sequence>MTQPPAKFFTPCEYFSLPGSESNVPRTTGYLLHVQNNI</sequence>
<organism evidence="1">
    <name type="scientific">Arundo donax</name>
    <name type="common">Giant reed</name>
    <name type="synonym">Donax arundinaceus</name>
    <dbReference type="NCBI Taxonomy" id="35708"/>
    <lineage>
        <taxon>Eukaryota</taxon>
        <taxon>Viridiplantae</taxon>
        <taxon>Streptophyta</taxon>
        <taxon>Embryophyta</taxon>
        <taxon>Tracheophyta</taxon>
        <taxon>Spermatophyta</taxon>
        <taxon>Magnoliopsida</taxon>
        <taxon>Liliopsida</taxon>
        <taxon>Poales</taxon>
        <taxon>Poaceae</taxon>
        <taxon>PACMAD clade</taxon>
        <taxon>Arundinoideae</taxon>
        <taxon>Arundineae</taxon>
        <taxon>Arundo</taxon>
    </lineage>
</organism>
<protein>
    <submittedName>
        <fullName evidence="1">Uncharacterized protein</fullName>
    </submittedName>
</protein>